<evidence type="ECO:0000256" key="2">
    <source>
        <dbReference type="ARBA" id="ARBA00022649"/>
    </source>
</evidence>
<evidence type="ECO:0000256" key="5">
    <source>
        <dbReference type="ARBA" id="ARBA00022801"/>
    </source>
</evidence>
<keyword evidence="5" id="KW-0378">Hydrolase</keyword>
<sequence>MKQTGKALLAEALRQGWVLERVNGSHHIIKKNNRIVSIPVHNKDLGKGIFLKLKKQIEENQQEG</sequence>
<evidence type="ECO:0000256" key="4">
    <source>
        <dbReference type="ARBA" id="ARBA00022759"/>
    </source>
</evidence>
<keyword evidence="4" id="KW-0255">Endonuclease</keyword>
<dbReference type="InterPro" id="IPR012933">
    <property type="entry name" value="HicA_mRNA_interferase"/>
</dbReference>
<accession>A0A968GBX5</accession>
<gene>
    <name evidence="8" type="ORF">HCT14_08485</name>
</gene>
<evidence type="ECO:0000313" key="8">
    <source>
        <dbReference type="EMBL" id="NIZ41545.1"/>
    </source>
</evidence>
<keyword evidence="3" id="KW-0540">Nuclease</keyword>
<dbReference type="AlphaFoldDB" id="A0A968GBX5"/>
<dbReference type="GO" id="GO:0016787">
    <property type="term" value="F:hydrolase activity"/>
    <property type="evidence" value="ECO:0007669"/>
    <property type="project" value="UniProtKB-KW"/>
</dbReference>
<name>A0A968GBX5_9SPIO</name>
<organism evidence="8 9">
    <name type="scientific">Entomospira entomophila</name>
    <dbReference type="NCBI Taxonomy" id="2719988"/>
    <lineage>
        <taxon>Bacteria</taxon>
        <taxon>Pseudomonadati</taxon>
        <taxon>Spirochaetota</taxon>
        <taxon>Spirochaetia</taxon>
        <taxon>Spirochaetales</taxon>
        <taxon>Spirochaetaceae</taxon>
        <taxon>Entomospira</taxon>
    </lineage>
</organism>
<dbReference type="SUPFAM" id="SSF54786">
    <property type="entry name" value="YcfA/nrd intein domain"/>
    <property type="match status" value="1"/>
</dbReference>
<dbReference type="GO" id="GO:0004519">
    <property type="term" value="F:endonuclease activity"/>
    <property type="evidence" value="ECO:0007669"/>
    <property type="project" value="UniProtKB-KW"/>
</dbReference>
<evidence type="ECO:0000256" key="3">
    <source>
        <dbReference type="ARBA" id="ARBA00022722"/>
    </source>
</evidence>
<protein>
    <submittedName>
        <fullName evidence="8">Type II toxin-antitoxin system HicA family toxin</fullName>
    </submittedName>
</protein>
<dbReference type="Proteomes" id="UP000711995">
    <property type="component" value="Unassembled WGS sequence"/>
</dbReference>
<evidence type="ECO:0000256" key="1">
    <source>
        <dbReference type="ARBA" id="ARBA00006620"/>
    </source>
</evidence>
<dbReference type="GO" id="GO:0003729">
    <property type="term" value="F:mRNA binding"/>
    <property type="evidence" value="ECO:0007669"/>
    <property type="project" value="InterPro"/>
</dbReference>
<dbReference type="InterPro" id="IPR038570">
    <property type="entry name" value="HicA_sf"/>
</dbReference>
<evidence type="ECO:0000256" key="6">
    <source>
        <dbReference type="ARBA" id="ARBA00022884"/>
    </source>
</evidence>
<dbReference type="EMBL" id="JAATLJ010000004">
    <property type="protein sequence ID" value="NIZ41545.1"/>
    <property type="molecule type" value="Genomic_DNA"/>
</dbReference>
<dbReference type="RefSeq" id="WP_167701167.1">
    <property type="nucleotide sequence ID" value="NZ_CP118177.1"/>
</dbReference>
<comment type="similarity">
    <text evidence="1">Belongs to the HicA mRNA interferase family.</text>
</comment>
<keyword evidence="6" id="KW-0694">RNA-binding</keyword>
<keyword evidence="7" id="KW-0346">Stress response</keyword>
<proteinExistence type="inferred from homology"/>
<keyword evidence="9" id="KW-1185">Reference proteome</keyword>
<comment type="caution">
    <text evidence="8">The sequence shown here is derived from an EMBL/GenBank/DDBJ whole genome shotgun (WGS) entry which is preliminary data.</text>
</comment>
<dbReference type="Gene3D" id="3.30.920.30">
    <property type="entry name" value="Hypothetical protein"/>
    <property type="match status" value="1"/>
</dbReference>
<reference evidence="8 9" key="1">
    <citation type="submission" date="2020-03" db="EMBL/GenBank/DDBJ databases">
        <title>Spirochaetal bacteria isolated from arthropods constitute a novel genus Entomospira genus novum within the order Spirochaetales.</title>
        <authorList>
            <person name="Grana-Miraglia L."/>
            <person name="Sikutova S."/>
            <person name="Fingerle V."/>
            <person name="Sing A."/>
            <person name="Castillo-Ramirez S."/>
            <person name="Margos G."/>
            <person name="Rudolf I."/>
        </authorList>
    </citation>
    <scope>NUCLEOTIDE SEQUENCE [LARGE SCALE GENOMIC DNA]</scope>
    <source>
        <strain evidence="8 9">BR193</strain>
    </source>
</reference>
<dbReference type="Pfam" id="PF07927">
    <property type="entry name" value="HicA_toxin"/>
    <property type="match status" value="1"/>
</dbReference>
<evidence type="ECO:0000313" key="9">
    <source>
        <dbReference type="Proteomes" id="UP000711995"/>
    </source>
</evidence>
<evidence type="ECO:0000256" key="7">
    <source>
        <dbReference type="ARBA" id="ARBA00023016"/>
    </source>
</evidence>
<keyword evidence="2" id="KW-1277">Toxin-antitoxin system</keyword>